<dbReference type="EMBL" id="CP012382">
    <property type="protein sequence ID" value="AKZ54884.1"/>
    <property type="molecule type" value="Genomic_DNA"/>
</dbReference>
<evidence type="ECO:0000313" key="2">
    <source>
        <dbReference type="Proteomes" id="UP000061018"/>
    </source>
</evidence>
<proteinExistence type="predicted"/>
<dbReference type="KEGG" id="samb:SAM23877_1835"/>
<gene>
    <name evidence="1" type="ORF">SAM23877_1835</name>
</gene>
<organism evidence="1 2">
    <name type="scientific">Streptomyces ambofaciens (strain ATCC 23877 / 3486 / DSM 40053 / JCM 4204 / NBRC 12836 / NRRL B-2516)</name>
    <dbReference type="NCBI Taxonomy" id="278992"/>
    <lineage>
        <taxon>Bacteria</taxon>
        <taxon>Bacillati</taxon>
        <taxon>Actinomycetota</taxon>
        <taxon>Actinomycetes</taxon>
        <taxon>Kitasatosporales</taxon>
        <taxon>Streptomycetaceae</taxon>
        <taxon>Streptomyces</taxon>
    </lineage>
</organism>
<dbReference type="Proteomes" id="UP000061018">
    <property type="component" value="Chromosome"/>
</dbReference>
<sequence length="95" mass="10054">MRPATCNSSRTATSPRVGAVASAVKGEVRCLCHASLSHEAKQPFGREAKRCAAKVNRFSTNRRALIVPVLTGGGWCRLTGAVSAANVRAGYVARR</sequence>
<name>A0A0K2APH5_STRA7</name>
<accession>A0A0K2APH5</accession>
<protein>
    <submittedName>
        <fullName evidence="1">Uncharacterized protein</fullName>
    </submittedName>
</protein>
<evidence type="ECO:0000313" key="1">
    <source>
        <dbReference type="EMBL" id="AKZ54884.1"/>
    </source>
</evidence>
<dbReference type="AlphaFoldDB" id="A0A0K2APH5"/>
<reference evidence="2" key="1">
    <citation type="journal article" date="2015" name="J. Biotechnol.">
        <title>Complete genome sequence of Streptomyces ambofaciens ATCC 23877, the spiramycin producer.</title>
        <authorList>
            <person name="Thibessard A."/>
            <person name="Haas D."/>
            <person name="Gerbaud C."/>
            <person name="Aigle B."/>
            <person name="Lautru S."/>
            <person name="Pernodet J.L."/>
            <person name="Leblond P."/>
        </authorList>
    </citation>
    <scope>NUCLEOTIDE SEQUENCE [LARGE SCALE GENOMIC DNA]</scope>
    <source>
        <strain evidence="2">ATCC 23877 / 3486 / DSM 40053 / JCM 4204 / NBRC 12836 / NRRL B-2516</strain>
    </source>
</reference>